<dbReference type="InterPro" id="IPR023347">
    <property type="entry name" value="Lysozyme_dom_sf"/>
</dbReference>
<reference evidence="4" key="1">
    <citation type="submission" date="2020-05" db="EMBL/GenBank/DDBJ databases">
        <authorList>
            <person name="Chiriac C."/>
            <person name="Salcher M."/>
            <person name="Ghai R."/>
            <person name="Kavagutti S V."/>
        </authorList>
    </citation>
    <scope>NUCLEOTIDE SEQUENCE</scope>
</reference>
<evidence type="ECO:0000313" key="5">
    <source>
        <dbReference type="EMBL" id="CAB4200085.1"/>
    </source>
</evidence>
<dbReference type="PANTHER" id="PTHR37406:SF1">
    <property type="entry name" value="T4-TYPE LYSOZYME 1-RELATED"/>
    <property type="match status" value="1"/>
</dbReference>
<dbReference type="SUPFAM" id="SSF53955">
    <property type="entry name" value="Lysozyme-like"/>
    <property type="match status" value="1"/>
</dbReference>
<dbReference type="PANTHER" id="PTHR37406">
    <property type="entry name" value="T4-TYPE LYSOZYME 1-RELATED"/>
    <property type="match status" value="1"/>
</dbReference>
<dbReference type="GO" id="GO:0009253">
    <property type="term" value="P:peptidoglycan catabolic process"/>
    <property type="evidence" value="ECO:0007669"/>
    <property type="project" value="InterPro"/>
</dbReference>
<dbReference type="InterPro" id="IPR002196">
    <property type="entry name" value="Glyco_hydro_24"/>
</dbReference>
<comment type="similarity">
    <text evidence="3">Belongs to the glycosyl hydrolase 24 family.</text>
</comment>
<dbReference type="InterPro" id="IPR052619">
    <property type="entry name" value="Phage_lysozyme-like"/>
</dbReference>
<dbReference type="PRINTS" id="PR00684">
    <property type="entry name" value="T4LYSOZYME"/>
</dbReference>
<evidence type="ECO:0000256" key="2">
    <source>
        <dbReference type="ARBA" id="ARBA00022638"/>
    </source>
</evidence>
<protein>
    <recommendedName>
        <fullName evidence="3">Lysozyme</fullName>
        <ecNumber evidence="3">3.2.1.17</ecNumber>
    </recommendedName>
</protein>
<dbReference type="EMBL" id="LR797298">
    <property type="protein sequence ID" value="CAB4200085.1"/>
    <property type="molecule type" value="Genomic_DNA"/>
</dbReference>
<evidence type="ECO:0000256" key="3">
    <source>
        <dbReference type="RuleBase" id="RU003788"/>
    </source>
</evidence>
<evidence type="ECO:0000313" key="6">
    <source>
        <dbReference type="EMBL" id="CAB5228740.1"/>
    </source>
</evidence>
<dbReference type="EC" id="3.2.1.17" evidence="3"/>
<dbReference type="GO" id="GO:0031640">
    <property type="term" value="P:killing of cells of another organism"/>
    <property type="evidence" value="ECO:0007669"/>
    <property type="project" value="UniProtKB-KW"/>
</dbReference>
<dbReference type="InterPro" id="IPR023346">
    <property type="entry name" value="Lysozyme-like_dom_sf"/>
</dbReference>
<evidence type="ECO:0000256" key="1">
    <source>
        <dbReference type="ARBA" id="ARBA00022529"/>
    </source>
</evidence>
<keyword evidence="3" id="KW-0326">Glycosidase</keyword>
<dbReference type="EMBL" id="LR796879">
    <property type="protein sequence ID" value="CAB4171733.1"/>
    <property type="molecule type" value="Genomic_DNA"/>
</dbReference>
<dbReference type="GO" id="GO:0042742">
    <property type="term" value="P:defense response to bacterium"/>
    <property type="evidence" value="ECO:0007669"/>
    <property type="project" value="UniProtKB-KW"/>
</dbReference>
<accession>A0A6J5PJP9</accession>
<sequence>MNRATLLDSLEHHEGFSSHPYRDSLRLWTFGIGRCLQTNPLKPEEFAYLLDNSHLTLGITEVGAQWLMERQVDAIVKALVGELSFWPGLADTAQNVLIEMAYQMGEKKLFGFNKMMSCLSRYDYVAAAVEGLDSTWAKQTPKRAQELMGRLSKA</sequence>
<dbReference type="Gene3D" id="1.10.530.40">
    <property type="match status" value="1"/>
</dbReference>
<dbReference type="InterPro" id="IPR001165">
    <property type="entry name" value="T4-type_lysozyme"/>
</dbReference>
<keyword evidence="2 3" id="KW-0081">Bacteriolytic enzyme</keyword>
<keyword evidence="3" id="KW-0378">Hydrolase</keyword>
<dbReference type="GO" id="GO:0003796">
    <property type="term" value="F:lysozyme activity"/>
    <property type="evidence" value="ECO:0007669"/>
    <property type="project" value="UniProtKB-EC"/>
</dbReference>
<gene>
    <name evidence="5" type="ORF">UFOVP1345_24</name>
    <name evidence="6" type="ORF">UFOVP1542_24</name>
    <name evidence="4" type="ORF">UFOVP920_24</name>
</gene>
<name>A0A6J5PJP9_9CAUD</name>
<dbReference type="EMBL" id="LR798390">
    <property type="protein sequence ID" value="CAB5228740.1"/>
    <property type="molecule type" value="Genomic_DNA"/>
</dbReference>
<dbReference type="GO" id="GO:0016998">
    <property type="term" value="P:cell wall macromolecule catabolic process"/>
    <property type="evidence" value="ECO:0007669"/>
    <property type="project" value="InterPro"/>
</dbReference>
<evidence type="ECO:0000313" key="4">
    <source>
        <dbReference type="EMBL" id="CAB4171733.1"/>
    </source>
</evidence>
<organism evidence="4">
    <name type="scientific">uncultured Caudovirales phage</name>
    <dbReference type="NCBI Taxonomy" id="2100421"/>
    <lineage>
        <taxon>Viruses</taxon>
        <taxon>Duplodnaviria</taxon>
        <taxon>Heunggongvirae</taxon>
        <taxon>Uroviricota</taxon>
        <taxon>Caudoviricetes</taxon>
        <taxon>Peduoviridae</taxon>
        <taxon>Maltschvirus</taxon>
        <taxon>Maltschvirus maltsch</taxon>
    </lineage>
</organism>
<keyword evidence="1 3" id="KW-0929">Antimicrobial</keyword>
<dbReference type="Pfam" id="PF00959">
    <property type="entry name" value="Phage_lysozyme"/>
    <property type="match status" value="1"/>
</dbReference>
<comment type="catalytic activity">
    <reaction evidence="3">
        <text>Hydrolysis of (1-&gt;4)-beta-linkages between N-acetylmuramic acid and N-acetyl-D-glucosamine residues in a peptidoglycan and between N-acetyl-D-glucosamine residues in chitodextrins.</text>
        <dbReference type="EC" id="3.2.1.17"/>
    </reaction>
</comment>
<proteinExistence type="inferred from homology"/>